<dbReference type="InterPro" id="IPR001460">
    <property type="entry name" value="PCN-bd_Tpept"/>
</dbReference>
<evidence type="ECO:0000313" key="4">
    <source>
        <dbReference type="Proteomes" id="UP000065807"/>
    </source>
</evidence>
<sequence>MKRGLAAGFAGLALGAGLWLAPAPWAHRLEGALGVLRPAAEVGRRGGIYDRTGEPLAVSWEEPSGPVRRYQVPESLAPVVGYVDPRLGRAGLERSLDERLAARGGGRDVALTVSRALQVAAEEAFEGRAGAAVVLTVPEGEILALVSLPGFDPQQVGERWAELRLDPGAALFPRATAGLYPPGSAFKVAVMAAALEAGAASEASRYWDGGSLSWPGGSLRDPGGRPAGWLRLDEALTRSSNVVFGRLGLKMGSRLVEAARRLGFGRAPALEVPTAAGRLPEEPVGPGTAALLGIGQGAIEVSPLQMAVLAGVIATGGREVTPRLVRWVAGEPPGLPPQGGWLLDARVAQAVGKAMTLAVAEGTGRAARGTPGIAGKTGTAEAPGGAPHAWFIGFAPAERPRVAAAVVVEHGGAGGRVAAPIAARILRAAEAMVGGGG</sequence>
<dbReference type="SUPFAM" id="SSF56519">
    <property type="entry name" value="Penicillin binding protein dimerisation domain"/>
    <property type="match status" value="1"/>
</dbReference>
<reference evidence="4" key="1">
    <citation type="submission" date="2015-07" db="EMBL/GenBank/DDBJ databases">
        <title>Complete genome sequence and phylogenetic analysis of Limnochorda pilosa.</title>
        <authorList>
            <person name="Watanabe M."/>
            <person name="Kojima H."/>
            <person name="Fukui M."/>
        </authorList>
    </citation>
    <scope>NUCLEOTIDE SEQUENCE [LARGE SCALE GENOMIC DNA]</scope>
    <source>
        <strain evidence="4">HC45</strain>
    </source>
</reference>
<accession>A0A0K2SKQ9</accession>
<feature type="domain" description="Penicillin-binding protein transpeptidase" evidence="1">
    <location>
        <begin position="130"/>
        <end position="426"/>
    </location>
</feature>
<dbReference type="Pfam" id="PF21922">
    <property type="entry name" value="PBP_dimer_2"/>
    <property type="match status" value="1"/>
</dbReference>
<dbReference type="GO" id="GO:0008658">
    <property type="term" value="F:penicillin binding"/>
    <property type="evidence" value="ECO:0007669"/>
    <property type="project" value="InterPro"/>
</dbReference>
<evidence type="ECO:0000259" key="1">
    <source>
        <dbReference type="Pfam" id="PF00905"/>
    </source>
</evidence>
<dbReference type="OrthoDB" id="9770103at2"/>
<gene>
    <name evidence="3" type="ORF">LIP_1598</name>
</gene>
<dbReference type="Pfam" id="PF00905">
    <property type="entry name" value="Transpeptidase"/>
    <property type="match status" value="1"/>
</dbReference>
<reference evidence="4" key="2">
    <citation type="journal article" date="2016" name="Int. J. Syst. Evol. Microbiol.">
        <title>Complete genome sequence and cell structure of Limnochorda pilosa, a Gram-negative spore-former within the phylum Firmicutes.</title>
        <authorList>
            <person name="Watanabe M."/>
            <person name="Kojima H."/>
            <person name="Fukui M."/>
        </authorList>
    </citation>
    <scope>NUCLEOTIDE SEQUENCE [LARGE SCALE GENOMIC DNA]</scope>
    <source>
        <strain evidence="4">HC45</strain>
    </source>
</reference>
<keyword evidence="4" id="KW-1185">Reference proteome</keyword>
<protein>
    <submittedName>
        <fullName evidence="3">Cell division protein FtsI</fullName>
    </submittedName>
</protein>
<dbReference type="SUPFAM" id="SSF56601">
    <property type="entry name" value="beta-lactamase/transpeptidase-like"/>
    <property type="match status" value="1"/>
</dbReference>
<dbReference type="InterPro" id="IPR054120">
    <property type="entry name" value="PBPA_dimer"/>
</dbReference>
<dbReference type="InterPro" id="IPR012338">
    <property type="entry name" value="Beta-lactam/transpept-like"/>
</dbReference>
<dbReference type="PANTHER" id="PTHR30627">
    <property type="entry name" value="PEPTIDOGLYCAN D,D-TRANSPEPTIDASE"/>
    <property type="match status" value="1"/>
</dbReference>
<dbReference type="AlphaFoldDB" id="A0A0K2SKQ9"/>
<organism evidence="3 4">
    <name type="scientific">Limnochorda pilosa</name>
    <dbReference type="NCBI Taxonomy" id="1555112"/>
    <lineage>
        <taxon>Bacteria</taxon>
        <taxon>Bacillati</taxon>
        <taxon>Bacillota</taxon>
        <taxon>Limnochordia</taxon>
        <taxon>Limnochordales</taxon>
        <taxon>Limnochordaceae</taxon>
        <taxon>Limnochorda</taxon>
    </lineage>
</organism>
<proteinExistence type="predicted"/>
<dbReference type="KEGG" id="lpil:LIP_1598"/>
<name>A0A0K2SKQ9_LIMPI</name>
<dbReference type="InterPro" id="IPR036138">
    <property type="entry name" value="PBP_dimer_sf"/>
</dbReference>
<dbReference type="InterPro" id="IPR050515">
    <property type="entry name" value="Beta-lactam/transpept"/>
</dbReference>
<evidence type="ECO:0000259" key="2">
    <source>
        <dbReference type="Pfam" id="PF21922"/>
    </source>
</evidence>
<feature type="domain" description="Penicillin binding protein A dimerisation" evidence="2">
    <location>
        <begin position="45"/>
        <end position="127"/>
    </location>
</feature>
<dbReference type="STRING" id="1555112.LIP_1598"/>
<dbReference type="PATRIC" id="fig|1555112.3.peg.1630"/>
<dbReference type="GO" id="GO:0005886">
    <property type="term" value="C:plasma membrane"/>
    <property type="evidence" value="ECO:0007669"/>
    <property type="project" value="TreeGrafter"/>
</dbReference>
<dbReference type="GO" id="GO:0071972">
    <property type="term" value="F:peptidoglycan L,D-transpeptidase activity"/>
    <property type="evidence" value="ECO:0007669"/>
    <property type="project" value="TreeGrafter"/>
</dbReference>
<dbReference type="Gene3D" id="3.40.710.10">
    <property type="entry name" value="DD-peptidase/beta-lactamase superfamily"/>
    <property type="match status" value="1"/>
</dbReference>
<dbReference type="Gene3D" id="3.90.1310.10">
    <property type="entry name" value="Penicillin-binding protein 2a (Domain 2)"/>
    <property type="match status" value="1"/>
</dbReference>
<dbReference type="PANTHER" id="PTHR30627:SF24">
    <property type="entry name" value="PENICILLIN-BINDING PROTEIN 4B"/>
    <property type="match status" value="1"/>
</dbReference>
<keyword evidence="3" id="KW-0132">Cell division</keyword>
<dbReference type="GO" id="GO:0071555">
    <property type="term" value="P:cell wall organization"/>
    <property type="evidence" value="ECO:0007669"/>
    <property type="project" value="TreeGrafter"/>
</dbReference>
<dbReference type="Proteomes" id="UP000065807">
    <property type="component" value="Chromosome"/>
</dbReference>
<dbReference type="RefSeq" id="WP_158509596.1">
    <property type="nucleotide sequence ID" value="NZ_AP014924.1"/>
</dbReference>
<keyword evidence="3" id="KW-0131">Cell cycle</keyword>
<dbReference type="EMBL" id="AP014924">
    <property type="protein sequence ID" value="BAS27444.1"/>
    <property type="molecule type" value="Genomic_DNA"/>
</dbReference>
<evidence type="ECO:0000313" key="3">
    <source>
        <dbReference type="EMBL" id="BAS27444.1"/>
    </source>
</evidence>
<dbReference type="GO" id="GO:0051301">
    <property type="term" value="P:cell division"/>
    <property type="evidence" value="ECO:0007669"/>
    <property type="project" value="UniProtKB-KW"/>
</dbReference>